<sequence length="385" mass="43354">MNTFEELNLNKDFIEGLKKQNIDVPTEIQSSVIPVAMENKNIVAESYTGSGKTLAYLLPLFCKVDCSRRENQAIILAPTHELVMQIESQITLLAENSGVSCTSTPIIGEVNIERQIKKLKELKPHIIVGTPGRVLDLIRKKKIACHTVKTIIIDEADRLLTGSSTDIIKNIVKATMRDRQIMCFSATIKKNTLDTVSQFLESYEFIKIDSKASINPNITNYYVVCNQNQKFETLKKALNAANADKSIVFSNSKYDLDNIAMKLNYHNKTTFVLSGNVDKEKRKQAMESFRNGKINILVASDISARGMDIYNVTHIFNLDMPKSANEYIHRSGRTARGNNMGTCISIVSPHELADLKKIQKMLHVDFTEVVLHNGKFQVVDNRKKN</sequence>
<evidence type="ECO:0000256" key="3">
    <source>
        <dbReference type="ARBA" id="ARBA00022806"/>
    </source>
</evidence>
<feature type="domain" description="Helicase C-terminal" evidence="8">
    <location>
        <begin position="233"/>
        <end position="377"/>
    </location>
</feature>
<dbReference type="SUPFAM" id="SSF52540">
    <property type="entry name" value="P-loop containing nucleoside triphosphate hydrolases"/>
    <property type="match status" value="1"/>
</dbReference>
<dbReference type="Pfam" id="PF00270">
    <property type="entry name" value="DEAD"/>
    <property type="match status" value="1"/>
</dbReference>
<evidence type="ECO:0000256" key="6">
    <source>
        <dbReference type="RuleBase" id="RU000492"/>
    </source>
</evidence>
<dbReference type="CDD" id="cd18787">
    <property type="entry name" value="SF2_C_DEAD"/>
    <property type="match status" value="1"/>
</dbReference>
<dbReference type="Pfam" id="PF00271">
    <property type="entry name" value="Helicase_C"/>
    <property type="match status" value="1"/>
</dbReference>
<dbReference type="OrthoDB" id="9805696at2"/>
<dbReference type="PROSITE" id="PS51194">
    <property type="entry name" value="HELICASE_CTER"/>
    <property type="match status" value="1"/>
</dbReference>
<dbReference type="GO" id="GO:0033592">
    <property type="term" value="F:RNA strand annealing activity"/>
    <property type="evidence" value="ECO:0007669"/>
    <property type="project" value="TreeGrafter"/>
</dbReference>
<dbReference type="CDD" id="cd00268">
    <property type="entry name" value="DEADc"/>
    <property type="match status" value="1"/>
</dbReference>
<dbReference type="InterPro" id="IPR050547">
    <property type="entry name" value="DEAD_box_RNA_helicases"/>
</dbReference>
<dbReference type="PROSITE" id="PS51192">
    <property type="entry name" value="HELICASE_ATP_BIND_1"/>
    <property type="match status" value="1"/>
</dbReference>
<protein>
    <submittedName>
        <fullName evidence="10">Superfamily II DNA and RNA helicase</fullName>
    </submittedName>
</protein>
<dbReference type="PROSITE" id="PS00039">
    <property type="entry name" value="DEAD_ATP_HELICASE"/>
    <property type="match status" value="1"/>
</dbReference>
<dbReference type="GO" id="GO:0016787">
    <property type="term" value="F:hydrolase activity"/>
    <property type="evidence" value="ECO:0007669"/>
    <property type="project" value="UniProtKB-KW"/>
</dbReference>
<dbReference type="RefSeq" id="WP_072900926.1">
    <property type="nucleotide sequence ID" value="NZ_FRAD01000003.1"/>
</dbReference>
<evidence type="ECO:0000256" key="2">
    <source>
        <dbReference type="ARBA" id="ARBA00022801"/>
    </source>
</evidence>
<evidence type="ECO:0000256" key="4">
    <source>
        <dbReference type="ARBA" id="ARBA00022840"/>
    </source>
</evidence>
<gene>
    <name evidence="10" type="ORF">SAMN02745248_00007</name>
</gene>
<accession>A0A1M6J1M8</accession>
<feature type="domain" description="DEAD-box RNA helicase Q" evidence="9">
    <location>
        <begin position="2"/>
        <end position="30"/>
    </location>
</feature>
<feature type="domain" description="Helicase ATP-binding" evidence="7">
    <location>
        <begin position="33"/>
        <end position="206"/>
    </location>
</feature>
<reference evidence="10 11" key="1">
    <citation type="submission" date="2016-11" db="EMBL/GenBank/DDBJ databases">
        <authorList>
            <person name="Jaros S."/>
            <person name="Januszkiewicz K."/>
            <person name="Wedrychowicz H."/>
        </authorList>
    </citation>
    <scope>NUCLEOTIDE SEQUENCE [LARGE SCALE GENOMIC DNA]</scope>
    <source>
        <strain evidence="10 11">DSM 3090</strain>
    </source>
</reference>
<organism evidence="10 11">
    <name type="scientific">Hathewaya proteolytica DSM 3090</name>
    <dbReference type="NCBI Taxonomy" id="1121331"/>
    <lineage>
        <taxon>Bacteria</taxon>
        <taxon>Bacillati</taxon>
        <taxon>Bacillota</taxon>
        <taxon>Clostridia</taxon>
        <taxon>Eubacteriales</taxon>
        <taxon>Clostridiaceae</taxon>
        <taxon>Hathewaya</taxon>
    </lineage>
</organism>
<dbReference type="GO" id="GO:0003724">
    <property type="term" value="F:RNA helicase activity"/>
    <property type="evidence" value="ECO:0007669"/>
    <property type="project" value="InterPro"/>
</dbReference>
<dbReference type="GO" id="GO:0009409">
    <property type="term" value="P:response to cold"/>
    <property type="evidence" value="ECO:0007669"/>
    <property type="project" value="TreeGrafter"/>
</dbReference>
<evidence type="ECO:0000259" key="8">
    <source>
        <dbReference type="PROSITE" id="PS51194"/>
    </source>
</evidence>
<evidence type="ECO:0000256" key="1">
    <source>
        <dbReference type="ARBA" id="ARBA00022741"/>
    </source>
</evidence>
<evidence type="ECO:0000259" key="9">
    <source>
        <dbReference type="PROSITE" id="PS51195"/>
    </source>
</evidence>
<dbReference type="SMART" id="SM00487">
    <property type="entry name" value="DEXDc"/>
    <property type="match status" value="1"/>
</dbReference>
<dbReference type="InterPro" id="IPR001650">
    <property type="entry name" value="Helicase_C-like"/>
</dbReference>
<dbReference type="GO" id="GO:0005829">
    <property type="term" value="C:cytosol"/>
    <property type="evidence" value="ECO:0007669"/>
    <property type="project" value="TreeGrafter"/>
</dbReference>
<evidence type="ECO:0000313" key="10">
    <source>
        <dbReference type="EMBL" id="SHJ40547.1"/>
    </source>
</evidence>
<dbReference type="GO" id="GO:0005524">
    <property type="term" value="F:ATP binding"/>
    <property type="evidence" value="ECO:0007669"/>
    <property type="project" value="UniProtKB-KW"/>
</dbReference>
<dbReference type="SMART" id="SM00490">
    <property type="entry name" value="HELICc"/>
    <property type="match status" value="1"/>
</dbReference>
<dbReference type="InterPro" id="IPR011545">
    <property type="entry name" value="DEAD/DEAH_box_helicase_dom"/>
</dbReference>
<dbReference type="InterPro" id="IPR000629">
    <property type="entry name" value="RNA-helicase_DEAD-box_CS"/>
</dbReference>
<dbReference type="STRING" id="1121331.SAMN02745248_00007"/>
<keyword evidence="4 6" id="KW-0067">ATP-binding</keyword>
<dbReference type="InterPro" id="IPR027417">
    <property type="entry name" value="P-loop_NTPase"/>
</dbReference>
<dbReference type="EMBL" id="FRAD01000003">
    <property type="protein sequence ID" value="SHJ40547.1"/>
    <property type="molecule type" value="Genomic_DNA"/>
</dbReference>
<comment type="similarity">
    <text evidence="6">Belongs to the DEAD box helicase family.</text>
</comment>
<feature type="short sequence motif" description="Q motif" evidence="5">
    <location>
        <begin position="2"/>
        <end position="30"/>
    </location>
</feature>
<dbReference type="InterPro" id="IPR014014">
    <property type="entry name" value="RNA_helicase_DEAD_Q_motif"/>
</dbReference>
<keyword evidence="2 6" id="KW-0378">Hydrolase</keyword>
<dbReference type="Proteomes" id="UP000183952">
    <property type="component" value="Unassembled WGS sequence"/>
</dbReference>
<dbReference type="AlphaFoldDB" id="A0A1M6J1M8"/>
<dbReference type="GO" id="GO:0005840">
    <property type="term" value="C:ribosome"/>
    <property type="evidence" value="ECO:0007669"/>
    <property type="project" value="TreeGrafter"/>
</dbReference>
<dbReference type="PANTHER" id="PTHR47963">
    <property type="entry name" value="DEAD-BOX ATP-DEPENDENT RNA HELICASE 47, MITOCHONDRIAL"/>
    <property type="match status" value="1"/>
</dbReference>
<evidence type="ECO:0000259" key="7">
    <source>
        <dbReference type="PROSITE" id="PS51192"/>
    </source>
</evidence>
<dbReference type="InterPro" id="IPR014001">
    <property type="entry name" value="Helicase_ATP-bd"/>
</dbReference>
<evidence type="ECO:0000313" key="11">
    <source>
        <dbReference type="Proteomes" id="UP000183952"/>
    </source>
</evidence>
<keyword evidence="3 6" id="KW-0347">Helicase</keyword>
<keyword evidence="11" id="KW-1185">Reference proteome</keyword>
<dbReference type="Gene3D" id="3.40.50.300">
    <property type="entry name" value="P-loop containing nucleotide triphosphate hydrolases"/>
    <property type="match status" value="2"/>
</dbReference>
<proteinExistence type="inferred from homology"/>
<dbReference type="PANTHER" id="PTHR47963:SF7">
    <property type="entry name" value="ATP-DEPENDENT RNA HELICASE YFML-RELATED"/>
    <property type="match status" value="1"/>
</dbReference>
<keyword evidence="1 6" id="KW-0547">Nucleotide-binding</keyword>
<dbReference type="InterPro" id="IPR044742">
    <property type="entry name" value="DEAD/DEAH_RhlB"/>
</dbReference>
<name>A0A1M6J1M8_9CLOT</name>
<dbReference type="PROSITE" id="PS51195">
    <property type="entry name" value="Q_MOTIF"/>
    <property type="match status" value="1"/>
</dbReference>
<evidence type="ECO:0000256" key="5">
    <source>
        <dbReference type="PROSITE-ProRule" id="PRU00552"/>
    </source>
</evidence>